<dbReference type="AlphaFoldDB" id="A0A0G4NL70"/>
<dbReference type="EMBL" id="CVQI01036287">
    <property type="protein sequence ID" value="CRK47200.1"/>
    <property type="molecule type" value="Genomic_DNA"/>
</dbReference>
<gene>
    <name evidence="2" type="ORF">BN1723_020211</name>
</gene>
<protein>
    <submittedName>
        <fullName evidence="2">Uncharacterized protein</fullName>
    </submittedName>
</protein>
<dbReference type="Proteomes" id="UP000045706">
    <property type="component" value="Unassembled WGS sequence"/>
</dbReference>
<feature type="region of interest" description="Disordered" evidence="1">
    <location>
        <begin position="1"/>
        <end position="118"/>
    </location>
</feature>
<accession>A0A0G4NL70</accession>
<feature type="compositionally biased region" description="Basic residues" evidence="1">
    <location>
        <begin position="17"/>
        <end position="36"/>
    </location>
</feature>
<reference evidence="3" key="1">
    <citation type="submission" date="2015-05" db="EMBL/GenBank/DDBJ databases">
        <authorList>
            <person name="Fogelqvist Johan"/>
        </authorList>
    </citation>
    <scope>NUCLEOTIDE SEQUENCE [LARGE SCALE GENOMIC DNA]</scope>
</reference>
<evidence type="ECO:0000313" key="2">
    <source>
        <dbReference type="EMBL" id="CRK47200.1"/>
    </source>
</evidence>
<name>A0A0G4NL70_VERLO</name>
<feature type="compositionally biased region" description="Basic residues" evidence="1">
    <location>
        <begin position="47"/>
        <end position="56"/>
    </location>
</feature>
<evidence type="ECO:0000256" key="1">
    <source>
        <dbReference type="SAM" id="MobiDB-lite"/>
    </source>
</evidence>
<sequence>CQRGGQVPIPRGCLRPQRWRSHRPHALRQCRPRRHVPLPVAGEPVHPHSRPARRRAALAAPGQGSPARRHPEQRPRRVHGTQDSLPRRRRAGPHRSLYAAPRQGRDPEGGQGRHCHFV</sequence>
<evidence type="ECO:0000313" key="3">
    <source>
        <dbReference type="Proteomes" id="UP000045706"/>
    </source>
</evidence>
<proteinExistence type="predicted"/>
<feature type="non-terminal residue" evidence="2">
    <location>
        <position position="118"/>
    </location>
</feature>
<feature type="non-terminal residue" evidence="2">
    <location>
        <position position="1"/>
    </location>
</feature>
<organism evidence="2 3">
    <name type="scientific">Verticillium longisporum</name>
    <name type="common">Verticillium dahliae var. longisporum</name>
    <dbReference type="NCBI Taxonomy" id="100787"/>
    <lineage>
        <taxon>Eukaryota</taxon>
        <taxon>Fungi</taxon>
        <taxon>Dikarya</taxon>
        <taxon>Ascomycota</taxon>
        <taxon>Pezizomycotina</taxon>
        <taxon>Sordariomycetes</taxon>
        <taxon>Hypocreomycetidae</taxon>
        <taxon>Glomerellales</taxon>
        <taxon>Plectosphaerellaceae</taxon>
        <taxon>Verticillium</taxon>
    </lineage>
</organism>